<dbReference type="GO" id="GO:0005886">
    <property type="term" value="C:plasma membrane"/>
    <property type="evidence" value="ECO:0007669"/>
    <property type="project" value="TreeGrafter"/>
</dbReference>
<dbReference type="KEGG" id="mauu:NCTC10437_02487"/>
<keyword evidence="2" id="KW-0472">Membrane</keyword>
<dbReference type="PANTHER" id="PTHR30487:SF0">
    <property type="entry name" value="PREPILIN LEADER PEPTIDASE_N-METHYLTRANSFERASE-RELATED"/>
    <property type="match status" value="1"/>
</dbReference>
<evidence type="ECO:0000256" key="2">
    <source>
        <dbReference type="SAM" id="Phobius"/>
    </source>
</evidence>
<gene>
    <name evidence="4" type="ORF">NCTC10437_02487</name>
</gene>
<dbReference type="InterPro" id="IPR050882">
    <property type="entry name" value="Prepilin_peptidase/N-MTase"/>
</dbReference>
<dbReference type="InterPro" id="IPR000045">
    <property type="entry name" value="Prepilin_IV_endopep_pep"/>
</dbReference>
<comment type="similarity">
    <text evidence="1">Belongs to the peptidase A24 family.</text>
</comment>
<feature type="transmembrane region" description="Helical" evidence="2">
    <location>
        <begin position="6"/>
        <end position="28"/>
    </location>
</feature>
<dbReference type="Pfam" id="PF01478">
    <property type="entry name" value="Peptidase_A24"/>
    <property type="match status" value="1"/>
</dbReference>
<feature type="transmembrane region" description="Helical" evidence="2">
    <location>
        <begin position="59"/>
        <end position="77"/>
    </location>
</feature>
<protein>
    <submittedName>
        <fullName evidence="4">Peptidase A24A, prepilin type IV</fullName>
    </submittedName>
</protein>
<feature type="domain" description="Prepilin type IV endopeptidase peptidase" evidence="3">
    <location>
        <begin position="18"/>
        <end position="120"/>
    </location>
</feature>
<feature type="transmembrane region" description="Helical" evidence="2">
    <location>
        <begin position="89"/>
        <end position="112"/>
    </location>
</feature>
<dbReference type="AlphaFoldDB" id="A0A3S4RSI2"/>
<dbReference type="GO" id="GO:0004190">
    <property type="term" value="F:aspartic-type endopeptidase activity"/>
    <property type="evidence" value="ECO:0007669"/>
    <property type="project" value="InterPro"/>
</dbReference>
<evidence type="ECO:0000256" key="1">
    <source>
        <dbReference type="ARBA" id="ARBA00005801"/>
    </source>
</evidence>
<accession>A0A3S4RSI2</accession>
<evidence type="ECO:0000259" key="3">
    <source>
        <dbReference type="Pfam" id="PF01478"/>
    </source>
</evidence>
<dbReference type="STRING" id="1791.GCA_001049355_01361"/>
<keyword evidence="2" id="KW-1133">Transmembrane helix</keyword>
<keyword evidence="5" id="KW-1185">Reference proteome</keyword>
<reference evidence="4 5" key="1">
    <citation type="submission" date="2018-12" db="EMBL/GenBank/DDBJ databases">
        <authorList>
            <consortium name="Pathogen Informatics"/>
        </authorList>
    </citation>
    <scope>NUCLEOTIDE SEQUENCE [LARGE SCALE GENOMIC DNA]</scope>
    <source>
        <strain evidence="4 5">NCTC10437</strain>
    </source>
</reference>
<dbReference type="Proteomes" id="UP000279306">
    <property type="component" value="Chromosome"/>
</dbReference>
<proteinExistence type="inferred from homology"/>
<keyword evidence="2" id="KW-0812">Transmembrane</keyword>
<feature type="transmembrane region" description="Helical" evidence="2">
    <location>
        <begin position="35"/>
        <end position="53"/>
    </location>
</feature>
<dbReference type="PANTHER" id="PTHR30487">
    <property type="entry name" value="TYPE 4 PREPILIN-LIKE PROTEINS LEADER PEPTIDE-PROCESSING ENZYME"/>
    <property type="match status" value="1"/>
</dbReference>
<dbReference type="Gene3D" id="1.20.120.1220">
    <property type="match status" value="1"/>
</dbReference>
<evidence type="ECO:0000313" key="4">
    <source>
        <dbReference type="EMBL" id="VEG54459.1"/>
    </source>
</evidence>
<name>A0A3S4RSI2_MYCAU</name>
<sequence>MGQFAGGFLGELVGAVAVTGWFIALSVFDIRYHRLPNVLTLPGAVAILAVAAATGHGPAALLGAAALFGVYAAVHLAAPAAMGAGDVKLAIGVGALTGVFGLQAWLLCAFGASMLTALLGLSALMRGSRAGLPHGPSMCVAATVAAVAAAV</sequence>
<dbReference type="RefSeq" id="WP_232786743.1">
    <property type="nucleotide sequence ID" value="NZ_CVQQ01000003.1"/>
</dbReference>
<dbReference type="EMBL" id="LR134356">
    <property type="protein sequence ID" value="VEG54459.1"/>
    <property type="molecule type" value="Genomic_DNA"/>
</dbReference>
<evidence type="ECO:0000313" key="5">
    <source>
        <dbReference type="Proteomes" id="UP000279306"/>
    </source>
</evidence>
<dbReference type="GO" id="GO:0006465">
    <property type="term" value="P:signal peptide processing"/>
    <property type="evidence" value="ECO:0007669"/>
    <property type="project" value="TreeGrafter"/>
</dbReference>
<organism evidence="4 5">
    <name type="scientific">Mycolicibacterium aurum</name>
    <name type="common">Mycobacterium aurum</name>
    <dbReference type="NCBI Taxonomy" id="1791"/>
    <lineage>
        <taxon>Bacteria</taxon>
        <taxon>Bacillati</taxon>
        <taxon>Actinomycetota</taxon>
        <taxon>Actinomycetes</taxon>
        <taxon>Mycobacteriales</taxon>
        <taxon>Mycobacteriaceae</taxon>
        <taxon>Mycolicibacterium</taxon>
    </lineage>
</organism>